<evidence type="ECO:0000256" key="4">
    <source>
        <dbReference type="ARBA" id="ARBA00022695"/>
    </source>
</evidence>
<dbReference type="Proteomes" id="UP000053201">
    <property type="component" value="Unassembled WGS sequence"/>
</dbReference>
<evidence type="ECO:0000256" key="8">
    <source>
        <dbReference type="RuleBase" id="RU363098"/>
    </source>
</evidence>
<comment type="catalytic activity">
    <reaction evidence="7 8">
        <text>RNA(n) + a ribonucleoside 5'-triphosphate = RNA(n+1) + diphosphate</text>
        <dbReference type="Rhea" id="RHEA:21248"/>
        <dbReference type="Rhea" id="RHEA-COMP:14527"/>
        <dbReference type="Rhea" id="RHEA-COMP:17342"/>
        <dbReference type="ChEBI" id="CHEBI:33019"/>
        <dbReference type="ChEBI" id="CHEBI:61557"/>
        <dbReference type="ChEBI" id="CHEBI:140395"/>
        <dbReference type="EC" id="2.7.7.48"/>
    </reaction>
</comment>
<dbReference type="FunCoup" id="A0A0L0HUJ5">
    <property type="interactions" value="4"/>
</dbReference>
<dbReference type="GO" id="GO:0031380">
    <property type="term" value="C:nuclear RNA-directed RNA polymerase complex"/>
    <property type="evidence" value="ECO:0007669"/>
    <property type="project" value="TreeGrafter"/>
</dbReference>
<evidence type="ECO:0000259" key="11">
    <source>
        <dbReference type="Pfam" id="PF26253"/>
    </source>
</evidence>
<keyword evidence="13" id="KW-1185">Reference proteome</keyword>
<protein>
    <recommendedName>
        <fullName evidence="8">RNA-dependent RNA polymerase</fullName>
        <ecNumber evidence="8">2.7.7.48</ecNumber>
    </recommendedName>
</protein>
<dbReference type="RefSeq" id="XP_016613065.1">
    <property type="nucleotide sequence ID" value="XM_016749035.1"/>
</dbReference>
<dbReference type="VEuPathDB" id="FungiDB:SPPG_00705"/>
<evidence type="ECO:0000256" key="3">
    <source>
        <dbReference type="ARBA" id="ARBA00022679"/>
    </source>
</evidence>
<dbReference type="OMA" id="IAPFRFP"/>
<feature type="domain" description="RDRP C-terminal head" evidence="11">
    <location>
        <begin position="666"/>
        <end position="852"/>
    </location>
</feature>
<gene>
    <name evidence="12" type="ORF">SPPG_00705</name>
</gene>
<dbReference type="InterPro" id="IPR057596">
    <property type="entry name" value="RDRP_core"/>
</dbReference>
<dbReference type="STRING" id="645134.A0A0L0HUJ5"/>
<sequence>MTCKRYVKFKLLGLVSHSNISEFAVDDEFIDLLNSVPHHIAEGILEQMMQPKRQIWNPKQVFREQLKDTARIIHKIQHNEKLNYNQRMVRKAIITPTKMYYLGPQLELANRILRTYKAYHNQFMRVTFCDDDFTQMSGVHTDLLFNRIEAIFAAGLPVAGKTFQFLHYSNSSMRTSGCWFISPFFHDEKRVLIDANYVYKTMGDFTGINNPATLGARMAQCFSSTTVTGKMADERIRYIPDIEKNGFCFSDGVGRIGKTVAFNNCGELKKYMRVRGRLPSAFQFRMAGAKGVLTVDHNIPRNEVHLRPSQVKFKSGHYALEVCRTSFYSPGYLNHQYVILLETLGVHKQVFLDLRDETIRDLDRALQNPADAIKVLSENQDEEGVCHTLITMIKAGFFDAKEPYLMNLLKLFRALQLRELKRRAKILVKQGCTLIGVMDESGKLPAGNLFVQFTNPLTDAREIVKGRAAIMRAPCLHPGDVQVVDCVDIPELHHLVDVVVFSQHGERPLPDMLSGGDLDGDTFFVTWDPRLIPKKTHKPMDYAAAAPAHPQGSNIAQVRRHFINYLKNNNLGQIDNAWKAWADKSDIGARDPRALRLAELHSDAVDFAKKGIPAIMESALRPKTWPDYMEKPEAKSYRSEKAAGEIYRSVSVDLELSKEFQPLPQLIFPGYEQYLQDARDQKMQYDTEICALMNQYSIKSEFELVSGYIFKLSELELKKRPQELKEQVMHAVLAIQRRYRERFWTQDLVPNQDKSLLMNKESVIGFETPLPREICCKASAWYMAAYNPSETQVHRDDPGEENEETIAADRRRKANEKSDAEYERIDWDMRGQFYSFPWILYDVLSNLYRQSCPSKEDYLGGYEYAQQTSDSNWQSGKYKPGTFDEATERILKVAGYDTMWS</sequence>
<dbReference type="InterPro" id="IPR007855">
    <property type="entry name" value="RDRP"/>
</dbReference>
<feature type="region of interest" description="Disordered" evidence="9">
    <location>
        <begin position="791"/>
        <end position="815"/>
    </location>
</feature>
<dbReference type="GO" id="GO:0003968">
    <property type="term" value="F:RNA-directed RNA polymerase activity"/>
    <property type="evidence" value="ECO:0007669"/>
    <property type="project" value="UniProtKB-KW"/>
</dbReference>
<dbReference type="eggNOG" id="KOG0988">
    <property type="taxonomic scope" value="Eukaryota"/>
</dbReference>
<evidence type="ECO:0000256" key="6">
    <source>
        <dbReference type="ARBA" id="ARBA00023158"/>
    </source>
</evidence>
<keyword evidence="4 8" id="KW-0548">Nucleotidyltransferase</keyword>
<dbReference type="InterPro" id="IPR058752">
    <property type="entry name" value="RDRP_C_head"/>
</dbReference>
<reference evidence="12 13" key="1">
    <citation type="submission" date="2009-08" db="EMBL/GenBank/DDBJ databases">
        <title>The Genome Sequence of Spizellomyces punctatus strain DAOM BR117.</title>
        <authorList>
            <consortium name="The Broad Institute Genome Sequencing Platform"/>
            <person name="Russ C."/>
            <person name="Cuomo C."/>
            <person name="Shea T."/>
            <person name="Young S.K."/>
            <person name="Zeng Q."/>
            <person name="Koehrsen M."/>
            <person name="Haas B."/>
            <person name="Borodovsky M."/>
            <person name="Guigo R."/>
            <person name="Alvarado L."/>
            <person name="Berlin A."/>
            <person name="Bochicchio J."/>
            <person name="Borenstein D."/>
            <person name="Chapman S."/>
            <person name="Chen Z."/>
            <person name="Engels R."/>
            <person name="Freedman E."/>
            <person name="Gellesch M."/>
            <person name="Goldberg J."/>
            <person name="Griggs A."/>
            <person name="Gujja S."/>
            <person name="Heiman D."/>
            <person name="Hepburn T."/>
            <person name="Howarth C."/>
            <person name="Jen D."/>
            <person name="Larson L."/>
            <person name="Lewis B."/>
            <person name="Mehta T."/>
            <person name="Park D."/>
            <person name="Pearson M."/>
            <person name="Roberts A."/>
            <person name="Saif S."/>
            <person name="Shenoy N."/>
            <person name="Sisk P."/>
            <person name="Stolte C."/>
            <person name="Sykes S."/>
            <person name="Thomson T."/>
            <person name="Walk T."/>
            <person name="White J."/>
            <person name="Yandava C."/>
            <person name="Burger G."/>
            <person name="Gray M.W."/>
            <person name="Holland P.W.H."/>
            <person name="King N."/>
            <person name="Lang F.B.F."/>
            <person name="Roger A.J."/>
            <person name="Ruiz-Trillo I."/>
            <person name="Lander E."/>
            <person name="Nusbaum C."/>
        </authorList>
    </citation>
    <scope>NUCLEOTIDE SEQUENCE [LARGE SCALE GENOMIC DNA]</scope>
    <source>
        <strain evidence="12 13">DAOM BR117</strain>
    </source>
</reference>
<evidence type="ECO:0000256" key="7">
    <source>
        <dbReference type="ARBA" id="ARBA00048744"/>
    </source>
</evidence>
<dbReference type="OrthoDB" id="6513042at2759"/>
<feature type="domain" description="RDRP core" evidence="10">
    <location>
        <begin position="94"/>
        <end position="650"/>
    </location>
</feature>
<keyword evidence="6" id="KW-0943">RNA-mediated gene silencing</keyword>
<dbReference type="EC" id="2.7.7.48" evidence="8"/>
<organism evidence="12 13">
    <name type="scientific">Spizellomyces punctatus (strain DAOM BR117)</name>
    <dbReference type="NCBI Taxonomy" id="645134"/>
    <lineage>
        <taxon>Eukaryota</taxon>
        <taxon>Fungi</taxon>
        <taxon>Fungi incertae sedis</taxon>
        <taxon>Chytridiomycota</taxon>
        <taxon>Chytridiomycota incertae sedis</taxon>
        <taxon>Chytridiomycetes</taxon>
        <taxon>Spizellomycetales</taxon>
        <taxon>Spizellomycetaceae</taxon>
        <taxon>Spizellomyces</taxon>
    </lineage>
</organism>
<dbReference type="EMBL" id="KQ257450">
    <property type="protein sequence ID" value="KND05026.1"/>
    <property type="molecule type" value="Genomic_DNA"/>
</dbReference>
<dbReference type="GO" id="GO:0030422">
    <property type="term" value="P:siRNA processing"/>
    <property type="evidence" value="ECO:0007669"/>
    <property type="project" value="TreeGrafter"/>
</dbReference>
<evidence type="ECO:0000313" key="13">
    <source>
        <dbReference type="Proteomes" id="UP000053201"/>
    </source>
</evidence>
<dbReference type="GO" id="GO:0003723">
    <property type="term" value="F:RNA binding"/>
    <property type="evidence" value="ECO:0007669"/>
    <property type="project" value="UniProtKB-KW"/>
</dbReference>
<evidence type="ECO:0000256" key="2">
    <source>
        <dbReference type="ARBA" id="ARBA00022484"/>
    </source>
</evidence>
<dbReference type="PANTHER" id="PTHR23079">
    <property type="entry name" value="RNA-DEPENDENT RNA POLYMERASE"/>
    <property type="match status" value="1"/>
</dbReference>
<dbReference type="Pfam" id="PF26253">
    <property type="entry name" value="RdRP_head"/>
    <property type="match status" value="1"/>
</dbReference>
<keyword evidence="5 8" id="KW-0694">RNA-binding</keyword>
<evidence type="ECO:0000256" key="9">
    <source>
        <dbReference type="SAM" id="MobiDB-lite"/>
    </source>
</evidence>
<dbReference type="Pfam" id="PF05183">
    <property type="entry name" value="RdRP"/>
    <property type="match status" value="1"/>
</dbReference>
<accession>A0A0L0HUJ5</accession>
<keyword evidence="3 8" id="KW-0808">Transferase</keyword>
<dbReference type="AlphaFoldDB" id="A0A0L0HUJ5"/>
<dbReference type="GeneID" id="27684417"/>
<comment type="similarity">
    <text evidence="1 8">Belongs to the RdRP family.</text>
</comment>
<dbReference type="PANTHER" id="PTHR23079:SF55">
    <property type="entry name" value="RNA-DIRECTED RNA POLYMERASE"/>
    <property type="match status" value="1"/>
</dbReference>
<evidence type="ECO:0000256" key="5">
    <source>
        <dbReference type="ARBA" id="ARBA00022884"/>
    </source>
</evidence>
<dbReference type="InParanoid" id="A0A0L0HUJ5"/>
<evidence type="ECO:0000313" key="12">
    <source>
        <dbReference type="EMBL" id="KND05026.1"/>
    </source>
</evidence>
<proteinExistence type="inferred from homology"/>
<keyword evidence="2 8" id="KW-0696">RNA-directed RNA polymerase</keyword>
<name>A0A0L0HUJ5_SPIPD</name>
<evidence type="ECO:0000256" key="1">
    <source>
        <dbReference type="ARBA" id="ARBA00005762"/>
    </source>
</evidence>
<evidence type="ECO:0000259" key="10">
    <source>
        <dbReference type="Pfam" id="PF05183"/>
    </source>
</evidence>